<dbReference type="CDD" id="cd01172">
    <property type="entry name" value="RfaE_like"/>
    <property type="match status" value="1"/>
</dbReference>
<sequence>MPDELPAILEQFQSKQVLVMGEFVLDKHSYGDARSISPEAPVPVLRLRNEVQRAGGAGHVASALSTLGCQVACCGVVGDDAAGHELLAILSQSGAATNGLIQVPGRKTATYTRLIGLAQHRHPQQMMRVEQVPSTAIPDKQVESLIEFVHRTIHEIDAVCVSDSEDSDLPEALCQATIEATRQARKPILIDFGRVDHVNQYRGATVLTLNRGELAAVCGQQTDQIPRIGQYAKPLAERLGLKAIVVTLDRDGALVVPAGGEPTHVPTRPRAVYDITGAGNIVLALLTASLATGATLEQGTQLANIAAGLSVERFGAVSVSMDEIRAELVLEGRAAARKLRTLDELMAELAPRRAAGSKVVFTNGCFDVLHAGHIQYFKFCRDQGDIVVVGLNSDDSVRAQGKGDDRPINTQLDRARMLSALESVDHVVIFDEPTPENMIRRILPDVLVKGGDWAKWVCGKEIVEAAGGRVVLAPMMEGYSTTQLVNRIRRMEARRERDT</sequence>
<keyword evidence="6 10" id="KW-0418">Kinase</keyword>
<dbReference type="GO" id="GO:0005829">
    <property type="term" value="C:cytosol"/>
    <property type="evidence" value="ECO:0007669"/>
    <property type="project" value="TreeGrafter"/>
</dbReference>
<gene>
    <name evidence="10" type="primary">hldE</name>
    <name evidence="13" type="ORF">U14_05507</name>
</gene>
<dbReference type="AlphaFoldDB" id="A0A081BS47"/>
<evidence type="ECO:0000256" key="8">
    <source>
        <dbReference type="ARBA" id="ARBA00023268"/>
    </source>
</evidence>
<keyword evidence="3 10" id="KW-0808">Transferase</keyword>
<dbReference type="SUPFAM" id="SSF53613">
    <property type="entry name" value="Ribokinase-like"/>
    <property type="match status" value="1"/>
</dbReference>
<dbReference type="GO" id="GO:0016773">
    <property type="term" value="F:phosphotransferase activity, alcohol group as acceptor"/>
    <property type="evidence" value="ECO:0007669"/>
    <property type="project" value="InterPro"/>
</dbReference>
<feature type="binding site" evidence="10">
    <location>
        <begin position="210"/>
        <end position="213"/>
    </location>
    <ligand>
        <name>ATP</name>
        <dbReference type="ChEBI" id="CHEBI:30616"/>
    </ligand>
</feature>
<dbReference type="Pfam" id="PF01467">
    <property type="entry name" value="CTP_transf_like"/>
    <property type="match status" value="1"/>
</dbReference>
<dbReference type="STRING" id="1499966.U14_05507"/>
<keyword evidence="7 10" id="KW-0067">ATP-binding</keyword>
<dbReference type="Pfam" id="PF00294">
    <property type="entry name" value="PfkB"/>
    <property type="match status" value="1"/>
</dbReference>
<comment type="pathway">
    <text evidence="10">Nucleotide-sugar biosynthesis; ADP-L-glycero-beta-D-manno-heptose biosynthesis; ADP-L-glycero-beta-D-manno-heptose from D-glycero-beta-D-manno-heptose 7-phosphate: step 3/4.</text>
</comment>
<dbReference type="InterPro" id="IPR004821">
    <property type="entry name" value="Cyt_trans-like"/>
</dbReference>
<dbReference type="PANTHER" id="PTHR46969">
    <property type="entry name" value="BIFUNCTIONAL PROTEIN HLDE"/>
    <property type="match status" value="1"/>
</dbReference>
<dbReference type="Proteomes" id="UP000030700">
    <property type="component" value="Unassembled WGS sequence"/>
</dbReference>
<comment type="pathway">
    <text evidence="10">Nucleotide-sugar biosynthesis; ADP-L-glycero-beta-D-manno-heptose biosynthesis; ADP-L-glycero-beta-D-manno-heptose from D-glycero-beta-D-manno-heptose 7-phosphate: step 1/4.</text>
</comment>
<dbReference type="PANTHER" id="PTHR46969:SF1">
    <property type="entry name" value="BIFUNCTIONAL PROTEIN HLDE"/>
    <property type="match status" value="1"/>
</dbReference>
<dbReference type="InterPro" id="IPR011611">
    <property type="entry name" value="PfkB_dom"/>
</dbReference>
<evidence type="ECO:0000313" key="13">
    <source>
        <dbReference type="EMBL" id="GAK54228.1"/>
    </source>
</evidence>
<dbReference type="SUPFAM" id="SSF52374">
    <property type="entry name" value="Nucleotidylyl transferase"/>
    <property type="match status" value="1"/>
</dbReference>
<name>A0A081BS47_9BACT</name>
<dbReference type="InterPro" id="IPR023030">
    <property type="entry name" value="Bifunc_HldE"/>
</dbReference>
<comment type="caution">
    <text evidence="10">Lacks conserved residue(s) required for the propagation of feature annotation.</text>
</comment>
<accession>A0A081BS47</accession>
<evidence type="ECO:0000313" key="14">
    <source>
        <dbReference type="Proteomes" id="UP000030700"/>
    </source>
</evidence>
<feature type="region of interest" description="Cytidylyltransferase" evidence="10">
    <location>
        <begin position="361"/>
        <end position="499"/>
    </location>
</feature>
<comment type="similarity">
    <text evidence="10">In the C-terminal section; belongs to the cytidylyltransferase family.</text>
</comment>
<evidence type="ECO:0000256" key="2">
    <source>
        <dbReference type="ARBA" id="ARBA00003753"/>
    </source>
</evidence>
<dbReference type="GO" id="GO:0033785">
    <property type="term" value="F:heptose 7-phosphate kinase activity"/>
    <property type="evidence" value="ECO:0007669"/>
    <property type="project" value="UniProtKB-UniRule"/>
</dbReference>
<dbReference type="Gene3D" id="3.40.1190.20">
    <property type="match status" value="1"/>
</dbReference>
<dbReference type="Gene3D" id="3.40.50.620">
    <property type="entry name" value="HUPs"/>
    <property type="match status" value="1"/>
</dbReference>
<comment type="subunit">
    <text evidence="10">Homodimer.</text>
</comment>
<evidence type="ECO:0000256" key="4">
    <source>
        <dbReference type="ARBA" id="ARBA00022695"/>
    </source>
</evidence>
<keyword evidence="8 10" id="KW-0511">Multifunctional enzyme</keyword>
<evidence type="ECO:0000256" key="6">
    <source>
        <dbReference type="ARBA" id="ARBA00022777"/>
    </source>
</evidence>
<dbReference type="EMBL" id="DF820461">
    <property type="protein sequence ID" value="GAK54228.1"/>
    <property type="molecule type" value="Genomic_DNA"/>
</dbReference>
<dbReference type="GO" id="GO:0033786">
    <property type="term" value="F:heptose-1-phosphate adenylyltransferase activity"/>
    <property type="evidence" value="ECO:0007669"/>
    <property type="project" value="UniProtKB-UniRule"/>
</dbReference>
<dbReference type="HOGENOM" id="CLU_021150_2_1_0"/>
<comment type="function">
    <text evidence="2 10">Catalyzes the ADP transfer from ATP to D-glycero-beta-D-manno-heptose 1-phosphate, yielding ADP-D-glycero-beta-D-manno-heptose.</text>
</comment>
<evidence type="ECO:0000256" key="9">
    <source>
        <dbReference type="ARBA" id="ARBA00023277"/>
    </source>
</evidence>
<dbReference type="InterPro" id="IPR011913">
    <property type="entry name" value="RfaE_dom_I"/>
</dbReference>
<comment type="catalytic activity">
    <reaction evidence="10">
        <text>D-glycero-beta-D-manno-heptose 1-phosphate + ATP + H(+) = ADP-D-glycero-beta-D-manno-heptose + diphosphate</text>
        <dbReference type="Rhea" id="RHEA:27465"/>
        <dbReference type="ChEBI" id="CHEBI:15378"/>
        <dbReference type="ChEBI" id="CHEBI:30616"/>
        <dbReference type="ChEBI" id="CHEBI:33019"/>
        <dbReference type="ChEBI" id="CHEBI:59967"/>
        <dbReference type="ChEBI" id="CHEBI:61593"/>
        <dbReference type="EC" id="2.7.7.70"/>
    </reaction>
</comment>
<keyword evidence="4 10" id="KW-0548">Nucleotidyltransferase</keyword>
<feature type="region of interest" description="Ribokinase" evidence="10">
    <location>
        <begin position="1"/>
        <end position="333"/>
    </location>
</feature>
<keyword evidence="9 10" id="KW-0119">Carbohydrate metabolism</keyword>
<evidence type="ECO:0000256" key="3">
    <source>
        <dbReference type="ARBA" id="ARBA00022679"/>
    </source>
</evidence>
<dbReference type="GO" id="GO:0097171">
    <property type="term" value="P:ADP-L-glycero-beta-D-manno-heptose biosynthetic process"/>
    <property type="evidence" value="ECO:0007669"/>
    <property type="project" value="UniProtKB-UniPathway"/>
</dbReference>
<evidence type="ECO:0000259" key="12">
    <source>
        <dbReference type="Pfam" id="PF01467"/>
    </source>
</evidence>
<evidence type="ECO:0000256" key="10">
    <source>
        <dbReference type="HAMAP-Rule" id="MF_01603"/>
    </source>
</evidence>
<dbReference type="NCBIfam" id="TIGR00125">
    <property type="entry name" value="cyt_tran_rel"/>
    <property type="match status" value="1"/>
</dbReference>
<protein>
    <recommendedName>
        <fullName evidence="10">Bifunctional protein HldE</fullName>
    </recommendedName>
    <domain>
        <recommendedName>
            <fullName evidence="10">D-beta-D-heptose 7-phosphate kinase</fullName>
            <ecNumber evidence="10">2.7.1.167</ecNumber>
        </recommendedName>
        <alternativeName>
            <fullName evidence="10">D-beta-D-heptose 7-phosphotransferase</fullName>
        </alternativeName>
        <alternativeName>
            <fullName evidence="10">D-glycero-beta-D-manno-heptose-7-phosphate kinase</fullName>
        </alternativeName>
    </domain>
    <domain>
        <recommendedName>
            <fullName evidence="10">D-beta-D-heptose 1-phosphate adenylyltransferase</fullName>
            <ecNumber evidence="10">2.7.7.70</ecNumber>
        </recommendedName>
        <alternativeName>
            <fullName evidence="10">D-glycero-beta-D-manno-heptose 1-phosphate adenylyltransferase</fullName>
        </alternativeName>
    </domain>
</protein>
<evidence type="ECO:0000256" key="7">
    <source>
        <dbReference type="ARBA" id="ARBA00022840"/>
    </source>
</evidence>
<dbReference type="UniPathway" id="UPA00356">
    <property type="reaction ID" value="UER00437"/>
</dbReference>
<comment type="function">
    <text evidence="1 10">Catalyzes the phosphorylation of D-glycero-D-manno-heptose 7-phosphate at the C-1 position to selectively form D-glycero-beta-D-manno-heptose-1,7-bisphosphate.</text>
</comment>
<dbReference type="InterPro" id="IPR014729">
    <property type="entry name" value="Rossmann-like_a/b/a_fold"/>
</dbReference>
<evidence type="ECO:0000256" key="5">
    <source>
        <dbReference type="ARBA" id="ARBA00022741"/>
    </source>
</evidence>
<feature type="domain" description="Carbohydrate kinase PfkB" evidence="11">
    <location>
        <begin position="19"/>
        <end position="318"/>
    </location>
</feature>
<evidence type="ECO:0000259" key="11">
    <source>
        <dbReference type="Pfam" id="PF00294"/>
    </source>
</evidence>
<comment type="catalytic activity">
    <reaction evidence="10">
        <text>D-glycero-beta-D-manno-heptose 7-phosphate + ATP = D-glycero-beta-D-manno-heptose 1,7-bisphosphate + ADP + H(+)</text>
        <dbReference type="Rhea" id="RHEA:27473"/>
        <dbReference type="ChEBI" id="CHEBI:15378"/>
        <dbReference type="ChEBI" id="CHEBI:30616"/>
        <dbReference type="ChEBI" id="CHEBI:60204"/>
        <dbReference type="ChEBI" id="CHEBI:60208"/>
        <dbReference type="ChEBI" id="CHEBI:456216"/>
        <dbReference type="EC" id="2.7.1.167"/>
    </reaction>
</comment>
<dbReference type="InterPro" id="IPR029056">
    <property type="entry name" value="Ribokinase-like"/>
</dbReference>
<dbReference type="EC" id="2.7.1.167" evidence="10"/>
<dbReference type="HAMAP" id="MF_01603">
    <property type="entry name" value="HldE"/>
    <property type="match status" value="1"/>
</dbReference>
<evidence type="ECO:0000256" key="1">
    <source>
        <dbReference type="ARBA" id="ARBA00002319"/>
    </source>
</evidence>
<proteinExistence type="inferred from homology"/>
<keyword evidence="14" id="KW-1185">Reference proteome</keyword>
<dbReference type="GO" id="GO:0005524">
    <property type="term" value="F:ATP binding"/>
    <property type="evidence" value="ECO:0007669"/>
    <property type="project" value="UniProtKB-UniRule"/>
</dbReference>
<comment type="similarity">
    <text evidence="10">In the N-terminal section; belongs to the carbohydrate kinase PfkB family.</text>
</comment>
<organism evidence="13">
    <name type="scientific">Candidatus Moduliflexus flocculans</name>
    <dbReference type="NCBI Taxonomy" id="1499966"/>
    <lineage>
        <taxon>Bacteria</taxon>
        <taxon>Candidatus Moduliflexota</taxon>
        <taxon>Candidatus Moduliflexia</taxon>
        <taxon>Candidatus Moduliflexales</taxon>
        <taxon>Candidatus Moduliflexaceae</taxon>
    </lineage>
</organism>
<reference evidence="13" key="1">
    <citation type="journal article" date="2015" name="PeerJ">
        <title>First genomic representation of candidate bacterial phylum KSB3 points to enhanced environmental sensing as a trigger of wastewater bulking.</title>
        <authorList>
            <person name="Sekiguchi Y."/>
            <person name="Ohashi A."/>
            <person name="Parks D.H."/>
            <person name="Yamauchi T."/>
            <person name="Tyson G.W."/>
            <person name="Hugenholtz P."/>
        </authorList>
    </citation>
    <scope>NUCLEOTIDE SEQUENCE [LARGE SCALE GENOMIC DNA]</scope>
</reference>
<keyword evidence="5 10" id="KW-0547">Nucleotide-binding</keyword>
<dbReference type="EC" id="2.7.7.70" evidence="10"/>
<feature type="domain" description="Cytidyltransferase-like" evidence="12">
    <location>
        <begin position="361"/>
        <end position="467"/>
    </location>
</feature>